<gene>
    <name evidence="9" type="ORF">IFR04_012788</name>
</gene>
<dbReference type="Pfam" id="PF07904">
    <property type="entry name" value="Eaf7"/>
    <property type="match status" value="1"/>
</dbReference>
<dbReference type="InterPro" id="IPR012423">
    <property type="entry name" value="Eaf7/MRGBP"/>
</dbReference>
<evidence type="ECO:0000256" key="4">
    <source>
        <dbReference type="ARBA" id="ARBA00023015"/>
    </source>
</evidence>
<keyword evidence="10" id="KW-1185">Reference proteome</keyword>
<feature type="region of interest" description="Disordered" evidence="8">
    <location>
        <begin position="146"/>
        <end position="290"/>
    </location>
</feature>
<feature type="compositionally biased region" description="Polar residues" evidence="8">
    <location>
        <begin position="199"/>
        <end position="217"/>
    </location>
</feature>
<evidence type="ECO:0000256" key="3">
    <source>
        <dbReference type="ARBA" id="ARBA00022853"/>
    </source>
</evidence>
<dbReference type="PANTHER" id="PTHR13581:SF5">
    <property type="entry name" value="MRG_MORF4L-BINDING PROTEIN"/>
    <property type="match status" value="1"/>
</dbReference>
<evidence type="ECO:0000313" key="10">
    <source>
        <dbReference type="Proteomes" id="UP000664132"/>
    </source>
</evidence>
<evidence type="ECO:0000256" key="1">
    <source>
        <dbReference type="ARBA" id="ARBA00004123"/>
    </source>
</evidence>
<evidence type="ECO:0000313" key="9">
    <source>
        <dbReference type="EMBL" id="KAG4414087.1"/>
    </source>
</evidence>
<evidence type="ECO:0000256" key="7">
    <source>
        <dbReference type="ARBA" id="ARBA00025178"/>
    </source>
</evidence>
<keyword evidence="3" id="KW-0156">Chromatin regulator</keyword>
<comment type="similarity">
    <text evidence="2">Belongs to the EAF7 family.</text>
</comment>
<keyword evidence="6" id="KW-0539">Nucleus</keyword>
<evidence type="ECO:0000256" key="8">
    <source>
        <dbReference type="SAM" id="MobiDB-lite"/>
    </source>
</evidence>
<sequence length="290" mass="32440">MPPRKKNKGSVRAPSTPVADEDAMAVDTPQTDTTGAKPKPTYDILKDPWTDEQETSLFKGIIKWKPAGIHKHFRMIAISEHLRNHGYDPTIEQHTRIPAIWQKLRTMYDLDIIDDRENYIDDPDQFMEFELPEDDFEDMMFMKGQKTAAENAASEAPSSPPQLGRSPSPTGPRKRKRGDTVTTKIRADTVDDTDEARTSPANSPPKSTRAGRSTNRSIGRLKRDSTSRQQSKDTSVTADTADEDDGGEETEEVAEEEDAEEEEDTASPKPSKASKAKADPPTTRKSRRKK</sequence>
<dbReference type="GO" id="GO:0006325">
    <property type="term" value="P:chromatin organization"/>
    <property type="evidence" value="ECO:0007669"/>
    <property type="project" value="UniProtKB-KW"/>
</dbReference>
<accession>A0A8H7W3R7</accession>
<dbReference type="GO" id="GO:0005634">
    <property type="term" value="C:nucleus"/>
    <property type="evidence" value="ECO:0007669"/>
    <property type="project" value="UniProtKB-SubCell"/>
</dbReference>
<name>A0A8H7W3R7_9HELO</name>
<protein>
    <recommendedName>
        <fullName evidence="11">CT20-domain-containing protein</fullName>
    </recommendedName>
</protein>
<keyword evidence="5" id="KW-0804">Transcription</keyword>
<evidence type="ECO:0008006" key="11">
    <source>
        <dbReference type="Google" id="ProtNLM"/>
    </source>
</evidence>
<evidence type="ECO:0000256" key="5">
    <source>
        <dbReference type="ARBA" id="ARBA00023163"/>
    </source>
</evidence>
<comment type="subcellular location">
    <subcellularLocation>
        <location evidence="1">Nucleus</location>
    </subcellularLocation>
</comment>
<comment type="function">
    <text evidence="7">Component of the NuA4 histone acetyltransferase complex which is involved in transcriptional activation of selected genes principally by acetylation of nucleosomal histone H4 and H2A. The NuA4 complex is also involved in DNA repair.</text>
</comment>
<dbReference type="AlphaFoldDB" id="A0A8H7W3R7"/>
<feature type="compositionally biased region" description="Low complexity" evidence="8">
    <location>
        <begin position="267"/>
        <end position="283"/>
    </location>
</feature>
<dbReference type="GO" id="GO:0006357">
    <property type="term" value="P:regulation of transcription by RNA polymerase II"/>
    <property type="evidence" value="ECO:0007669"/>
    <property type="project" value="TreeGrafter"/>
</dbReference>
<dbReference type="EMBL" id="JAFJYH010000282">
    <property type="protein sequence ID" value="KAG4414087.1"/>
    <property type="molecule type" value="Genomic_DNA"/>
</dbReference>
<evidence type="ECO:0000256" key="6">
    <source>
        <dbReference type="ARBA" id="ARBA00023242"/>
    </source>
</evidence>
<proteinExistence type="inferred from homology"/>
<dbReference type="GO" id="GO:0035267">
    <property type="term" value="C:NuA4 histone acetyltransferase complex"/>
    <property type="evidence" value="ECO:0007669"/>
    <property type="project" value="TreeGrafter"/>
</dbReference>
<feature type="region of interest" description="Disordered" evidence="8">
    <location>
        <begin position="1"/>
        <end position="41"/>
    </location>
</feature>
<feature type="compositionally biased region" description="Acidic residues" evidence="8">
    <location>
        <begin position="240"/>
        <end position="265"/>
    </location>
</feature>
<dbReference type="OrthoDB" id="5595141at2759"/>
<comment type="caution">
    <text evidence="9">The sequence shown here is derived from an EMBL/GenBank/DDBJ whole genome shotgun (WGS) entry which is preliminary data.</text>
</comment>
<keyword evidence="4" id="KW-0805">Transcription regulation</keyword>
<reference evidence="9" key="1">
    <citation type="submission" date="2021-02" db="EMBL/GenBank/DDBJ databases">
        <title>Genome sequence Cadophora malorum strain M34.</title>
        <authorList>
            <person name="Stefanovic E."/>
            <person name="Vu D."/>
            <person name="Scully C."/>
            <person name="Dijksterhuis J."/>
            <person name="Roader J."/>
            <person name="Houbraken J."/>
        </authorList>
    </citation>
    <scope>NUCLEOTIDE SEQUENCE</scope>
    <source>
        <strain evidence="9">M34</strain>
    </source>
</reference>
<evidence type="ECO:0000256" key="2">
    <source>
        <dbReference type="ARBA" id="ARBA00007117"/>
    </source>
</evidence>
<dbReference type="Proteomes" id="UP000664132">
    <property type="component" value="Unassembled WGS sequence"/>
</dbReference>
<feature type="compositionally biased region" description="Low complexity" evidence="8">
    <location>
        <begin position="148"/>
        <end position="157"/>
    </location>
</feature>
<organism evidence="9 10">
    <name type="scientific">Cadophora malorum</name>
    <dbReference type="NCBI Taxonomy" id="108018"/>
    <lineage>
        <taxon>Eukaryota</taxon>
        <taxon>Fungi</taxon>
        <taxon>Dikarya</taxon>
        <taxon>Ascomycota</taxon>
        <taxon>Pezizomycotina</taxon>
        <taxon>Leotiomycetes</taxon>
        <taxon>Helotiales</taxon>
        <taxon>Ploettnerulaceae</taxon>
        <taxon>Cadophora</taxon>
    </lineage>
</organism>
<dbReference type="PANTHER" id="PTHR13581">
    <property type="entry name" value="MRG-BINDING PROTEIN"/>
    <property type="match status" value="1"/>
</dbReference>